<dbReference type="InterPro" id="IPR023358">
    <property type="entry name" value="Peptidase_M18_dom2"/>
</dbReference>
<evidence type="ECO:0000256" key="4">
    <source>
        <dbReference type="ARBA" id="ARBA00022438"/>
    </source>
</evidence>
<reference evidence="13 14" key="1">
    <citation type="submission" date="2018-08" db="EMBL/GenBank/DDBJ databases">
        <title>Recombination of ecologically and evolutionarily significant loci maintains genetic cohesion in the Pseudomonas syringae species complex.</title>
        <authorList>
            <person name="Dillon M."/>
            <person name="Thakur S."/>
            <person name="Almeida R.N.D."/>
            <person name="Weir B.S."/>
            <person name="Guttman D.S."/>
        </authorList>
    </citation>
    <scope>NUCLEOTIDE SEQUENCE [LARGE SCALE GENOMIC DNA]</scope>
    <source>
        <strain evidence="13 14">ICMP 7846</strain>
    </source>
</reference>
<dbReference type="FunFam" id="2.30.250.10:FF:000003">
    <property type="entry name" value="Probable M18 family aminopeptidase 2"/>
    <property type="match status" value="1"/>
</dbReference>
<dbReference type="SUPFAM" id="SSF53187">
    <property type="entry name" value="Zn-dependent exopeptidases"/>
    <property type="match status" value="1"/>
</dbReference>
<evidence type="ECO:0000313" key="13">
    <source>
        <dbReference type="EMBL" id="RMS55932.1"/>
    </source>
</evidence>
<dbReference type="Gene3D" id="3.40.630.10">
    <property type="entry name" value="Zn peptidases"/>
    <property type="match status" value="1"/>
</dbReference>
<evidence type="ECO:0000256" key="11">
    <source>
        <dbReference type="RuleBase" id="RU004386"/>
    </source>
</evidence>
<keyword evidence="9 10" id="KW-0482">Metalloprotease</keyword>
<sequence length="465" mass="50437">MPYNDQLPLFLAGPAANDLNPVGQYDRLHGLPSGATMRAELNQGLIDFLKASPTPFHATASLARRLEAAGYRRLDERDAWHTETGGRYYVTRNDSSLIAIRLGRRSPLESGFRLVGAHTDSPCLRVKPNPEIARNGFLQLGVEVYGGALFAPWFDRDLSLAGRVTFRANGKLESRLVDFRKAIAVIPNLAIHLNRAANEGWPINAQNELPPIIAQLAPGEAADFRLLLDEQLLREHGITADVVLDYELSFYDTQSAAVVGLNDEFIAGARLDNLLSCHAGLEALLNAEGDENCILVCTDHEEVGSCSHCGADGPFLEQVLRRLLPEGDAFSRAIQRSLLVSADNAHGVHPNYADKHDANHGPALNGGPVIKINSNQRYATNSETAGFFRHLCQDSEVPVQSFVTRSDMGCGSTIGPITASQVGVRTVDIGLPTFAMHSIRELAGSHDLAHLVKVLGAFYASSELP</sequence>
<keyword evidence="6 10" id="KW-0479">Metal-binding</keyword>
<dbReference type="InterPro" id="IPR022984">
    <property type="entry name" value="M18_aminopeptidase_2"/>
</dbReference>
<dbReference type="Proteomes" id="UP000270834">
    <property type="component" value="Unassembled WGS sequence"/>
</dbReference>
<dbReference type="HAMAP" id="MF_00467">
    <property type="entry name" value="Aminopeptidase_M18_2"/>
    <property type="match status" value="1"/>
</dbReference>
<feature type="binding site" evidence="10">
    <location>
        <position position="437"/>
    </location>
    <ligand>
        <name>Zn(2+)</name>
        <dbReference type="ChEBI" id="CHEBI:29105"/>
    </ligand>
</feature>
<comment type="cofactor">
    <cofactor evidence="1 10 12">
        <name>Zn(2+)</name>
        <dbReference type="ChEBI" id="CHEBI:29105"/>
    </cofactor>
</comment>
<evidence type="ECO:0000256" key="6">
    <source>
        <dbReference type="ARBA" id="ARBA00022723"/>
    </source>
</evidence>
<evidence type="ECO:0000256" key="5">
    <source>
        <dbReference type="ARBA" id="ARBA00022670"/>
    </source>
</evidence>
<keyword evidence="5 10" id="KW-0645">Protease</keyword>
<evidence type="ECO:0000256" key="2">
    <source>
        <dbReference type="ARBA" id="ARBA00008290"/>
    </source>
</evidence>
<dbReference type="Pfam" id="PF02127">
    <property type="entry name" value="Peptidase_M18"/>
    <property type="match status" value="1"/>
</dbReference>
<dbReference type="GO" id="GO:0006508">
    <property type="term" value="P:proteolysis"/>
    <property type="evidence" value="ECO:0007669"/>
    <property type="project" value="UniProtKB-UniRule"/>
</dbReference>
<evidence type="ECO:0000256" key="10">
    <source>
        <dbReference type="HAMAP-Rule" id="MF_00467"/>
    </source>
</evidence>
<evidence type="ECO:0000313" key="14">
    <source>
        <dbReference type="Proteomes" id="UP000270834"/>
    </source>
</evidence>
<dbReference type="PANTHER" id="PTHR28570:SF3">
    <property type="entry name" value="ASPARTYL AMINOPEPTIDASE"/>
    <property type="match status" value="1"/>
</dbReference>
<dbReference type="SUPFAM" id="SSF101821">
    <property type="entry name" value="Aminopeptidase/glucanase lid domain"/>
    <property type="match status" value="1"/>
</dbReference>
<evidence type="ECO:0000256" key="1">
    <source>
        <dbReference type="ARBA" id="ARBA00001947"/>
    </source>
</evidence>
<feature type="binding site" evidence="10">
    <location>
        <position position="192"/>
    </location>
    <ligand>
        <name>Zn(2+)</name>
        <dbReference type="ChEBI" id="CHEBI:29105"/>
    </ligand>
</feature>
<dbReference type="PRINTS" id="PR00932">
    <property type="entry name" value="AMINO1PTASE"/>
</dbReference>
<proteinExistence type="inferred from homology"/>
<accession>A0A3M5E177</accession>
<dbReference type="NCBIfam" id="NF002759">
    <property type="entry name" value="PRK02813.1"/>
    <property type="match status" value="1"/>
</dbReference>
<evidence type="ECO:0000256" key="9">
    <source>
        <dbReference type="ARBA" id="ARBA00023049"/>
    </source>
</evidence>
<dbReference type="GO" id="GO:0008237">
    <property type="term" value="F:metallopeptidase activity"/>
    <property type="evidence" value="ECO:0007669"/>
    <property type="project" value="UniProtKB-UniRule"/>
</dbReference>
<keyword evidence="4 10" id="KW-0031">Aminopeptidase</keyword>
<feature type="binding site" evidence="10">
    <location>
        <position position="118"/>
    </location>
    <ligand>
        <name>Zn(2+)</name>
        <dbReference type="ChEBI" id="CHEBI:29105"/>
    </ligand>
</feature>
<comment type="similarity">
    <text evidence="2 10 11">Belongs to the peptidase M18 family.</text>
</comment>
<organism evidence="13 14">
    <name type="scientific">Pseudomonas aeruginosa</name>
    <dbReference type="NCBI Taxonomy" id="287"/>
    <lineage>
        <taxon>Bacteria</taxon>
        <taxon>Pseudomonadati</taxon>
        <taxon>Pseudomonadota</taxon>
        <taxon>Gammaproteobacteria</taxon>
        <taxon>Pseudomonadales</taxon>
        <taxon>Pseudomonadaceae</taxon>
        <taxon>Pseudomonas</taxon>
    </lineage>
</organism>
<dbReference type="GO" id="GO:0005737">
    <property type="term" value="C:cytoplasm"/>
    <property type="evidence" value="ECO:0007669"/>
    <property type="project" value="UniProtKB-ARBA"/>
</dbReference>
<comment type="caution">
    <text evidence="13">The sequence shown here is derived from an EMBL/GenBank/DDBJ whole genome shotgun (WGS) entry which is preliminary data.</text>
</comment>
<protein>
    <recommendedName>
        <fullName evidence="3 10">Probable M18 family aminopeptidase 2</fullName>
        <ecNumber evidence="10">3.4.11.-</ecNumber>
    </recommendedName>
</protein>
<evidence type="ECO:0000256" key="7">
    <source>
        <dbReference type="ARBA" id="ARBA00022801"/>
    </source>
</evidence>
<evidence type="ECO:0000256" key="3">
    <source>
        <dbReference type="ARBA" id="ARBA00014897"/>
    </source>
</evidence>
<dbReference type="InterPro" id="IPR001948">
    <property type="entry name" value="Peptidase_M18"/>
</dbReference>
<dbReference type="PANTHER" id="PTHR28570">
    <property type="entry name" value="ASPARTYL AMINOPEPTIDASE"/>
    <property type="match status" value="1"/>
</dbReference>
<dbReference type="AlphaFoldDB" id="A0A3M5E177"/>
<dbReference type="GO" id="GO:0004177">
    <property type="term" value="F:aminopeptidase activity"/>
    <property type="evidence" value="ECO:0007669"/>
    <property type="project" value="UniProtKB-UniRule"/>
</dbReference>
<gene>
    <name evidence="10" type="primary">apeB</name>
    <name evidence="13" type="ORF">ALP65_02810</name>
</gene>
<evidence type="ECO:0000256" key="8">
    <source>
        <dbReference type="ARBA" id="ARBA00022833"/>
    </source>
</evidence>
<keyword evidence="8 10" id="KW-0862">Zinc</keyword>
<name>A0A3M5E177_PSEAI</name>
<dbReference type="EMBL" id="RBSQ01000529">
    <property type="protein sequence ID" value="RMS55932.1"/>
    <property type="molecule type" value="Genomic_DNA"/>
</dbReference>
<dbReference type="GO" id="GO:0008270">
    <property type="term" value="F:zinc ion binding"/>
    <property type="evidence" value="ECO:0007669"/>
    <property type="project" value="UniProtKB-UniRule"/>
</dbReference>
<keyword evidence="7 10" id="KW-0378">Hydrolase</keyword>
<evidence type="ECO:0000256" key="12">
    <source>
        <dbReference type="RuleBase" id="RU004387"/>
    </source>
</evidence>
<dbReference type="EC" id="3.4.11.-" evidence="10"/>
<dbReference type="Gene3D" id="2.30.250.10">
    <property type="entry name" value="Aminopeptidase i, Domain 2"/>
    <property type="match status" value="1"/>
</dbReference>
<dbReference type="CDD" id="cd05639">
    <property type="entry name" value="M18"/>
    <property type="match status" value="1"/>
</dbReference>